<protein>
    <recommendedName>
        <fullName evidence="4">CHRD domain-containing protein</fullName>
    </recommendedName>
</protein>
<dbReference type="RefSeq" id="WP_344606956.1">
    <property type="nucleotide sequence ID" value="NZ_BAAATK010000037.1"/>
</dbReference>
<gene>
    <name evidence="2" type="ORF">GCM10010421_48530</name>
</gene>
<organism evidence="2 3">
    <name type="scientific">Streptomyces glaucus</name>
    <dbReference type="NCBI Taxonomy" id="284029"/>
    <lineage>
        <taxon>Bacteria</taxon>
        <taxon>Bacillati</taxon>
        <taxon>Actinomycetota</taxon>
        <taxon>Actinomycetes</taxon>
        <taxon>Kitasatosporales</taxon>
        <taxon>Streptomycetaceae</taxon>
        <taxon>Streptomyces</taxon>
    </lineage>
</organism>
<dbReference type="EMBL" id="BAAATK010000037">
    <property type="protein sequence ID" value="GAA2450395.1"/>
    <property type="molecule type" value="Genomic_DNA"/>
</dbReference>
<feature type="region of interest" description="Disordered" evidence="1">
    <location>
        <begin position="93"/>
        <end position="122"/>
    </location>
</feature>
<sequence>MTKPCGAPAGKAAPGDRRPRQRCRHPAAGGGPQHRGRRLHRDLKGDLTAGKAAEPTVSVTKNGKPVTGLQSYLDTYAHLTAFHEGDQAFAHLHPGTNVNGDRGGPDLSFHAELPDPGNTARP</sequence>
<proteinExistence type="predicted"/>
<evidence type="ECO:0008006" key="4">
    <source>
        <dbReference type="Google" id="ProtNLM"/>
    </source>
</evidence>
<dbReference type="Proteomes" id="UP001500460">
    <property type="component" value="Unassembled WGS sequence"/>
</dbReference>
<name>A0ABP5XAG8_9ACTN</name>
<accession>A0ABP5XAG8</accession>
<reference evidence="3" key="1">
    <citation type="journal article" date="2019" name="Int. J. Syst. Evol. Microbiol.">
        <title>The Global Catalogue of Microorganisms (GCM) 10K type strain sequencing project: providing services to taxonomists for standard genome sequencing and annotation.</title>
        <authorList>
            <consortium name="The Broad Institute Genomics Platform"/>
            <consortium name="The Broad Institute Genome Sequencing Center for Infectious Disease"/>
            <person name="Wu L."/>
            <person name="Ma J."/>
        </authorList>
    </citation>
    <scope>NUCLEOTIDE SEQUENCE [LARGE SCALE GENOMIC DNA]</scope>
    <source>
        <strain evidence="3">JCM 6922</strain>
    </source>
</reference>
<comment type="caution">
    <text evidence="2">The sequence shown here is derived from an EMBL/GenBank/DDBJ whole genome shotgun (WGS) entry which is preliminary data.</text>
</comment>
<evidence type="ECO:0000313" key="3">
    <source>
        <dbReference type="Proteomes" id="UP001500460"/>
    </source>
</evidence>
<feature type="compositionally biased region" description="Low complexity" evidence="1">
    <location>
        <begin position="1"/>
        <end position="13"/>
    </location>
</feature>
<evidence type="ECO:0000313" key="2">
    <source>
        <dbReference type="EMBL" id="GAA2450395.1"/>
    </source>
</evidence>
<keyword evidence="3" id="KW-1185">Reference proteome</keyword>
<feature type="region of interest" description="Disordered" evidence="1">
    <location>
        <begin position="1"/>
        <end position="63"/>
    </location>
</feature>
<evidence type="ECO:0000256" key="1">
    <source>
        <dbReference type="SAM" id="MobiDB-lite"/>
    </source>
</evidence>